<dbReference type="Pfam" id="PF09996">
    <property type="entry name" value="DUF2237"/>
    <property type="match status" value="1"/>
</dbReference>
<protein>
    <submittedName>
        <fullName evidence="1">DUF2237 domain-containing protein</fullName>
    </submittedName>
</protein>
<reference evidence="1 2" key="2">
    <citation type="submission" date="2020-03" db="EMBL/GenBank/DDBJ databases">
        <title>Devosia chinhatensis sp. nov., isolated from a hexachlorocyclohexane (HCH) dump site in India.</title>
        <authorList>
            <person name="Kumar M."/>
            <person name="Lal R."/>
        </authorList>
    </citation>
    <scope>NUCLEOTIDE SEQUENCE [LARGE SCALE GENOMIC DNA]</scope>
    <source>
        <strain evidence="1 2">H239</strain>
    </source>
</reference>
<sequence>MPRKACAATSRTTRASISCPSPIRSTRSIPRSRKCCSGRTRSTRVTAHPRFEGSNERNVLGEPLQPCSTDPLTGFFRTGYCAAGPDSAAVHLVCIEATAAFLDFSKSVGNDLSTSRPEFGFPGLVAGNRWCLVAMRWAQAHEAGKAPRVYLRATNQAVLGYVPLDVLKAYALDLN</sequence>
<dbReference type="AlphaFoldDB" id="A0A6M1SL72"/>
<dbReference type="PANTHER" id="PTHR37466">
    <property type="entry name" value="SLR1628 PROTEIN"/>
    <property type="match status" value="1"/>
</dbReference>
<gene>
    <name evidence="1" type="ORF">G5575_09980</name>
</gene>
<keyword evidence="2" id="KW-1185">Reference proteome</keyword>
<organism evidence="1 2">
    <name type="scientific">Devosia aurantiaca</name>
    <dbReference type="NCBI Taxonomy" id="2714858"/>
    <lineage>
        <taxon>Bacteria</taxon>
        <taxon>Pseudomonadati</taxon>
        <taxon>Pseudomonadota</taxon>
        <taxon>Alphaproteobacteria</taxon>
        <taxon>Hyphomicrobiales</taxon>
        <taxon>Devosiaceae</taxon>
        <taxon>Devosia</taxon>
    </lineage>
</organism>
<dbReference type="InterPro" id="IPR018714">
    <property type="entry name" value="DUF2237"/>
</dbReference>
<dbReference type="EMBL" id="JAALFG010000002">
    <property type="protein sequence ID" value="NGP17938.1"/>
    <property type="molecule type" value="Genomic_DNA"/>
</dbReference>
<proteinExistence type="predicted"/>
<comment type="caution">
    <text evidence="1">The sequence shown here is derived from an EMBL/GenBank/DDBJ whole genome shotgun (WGS) entry which is preliminary data.</text>
</comment>
<dbReference type="Gene3D" id="3.30.56.110">
    <property type="entry name" value="Protein of unknown function DUF2237"/>
    <property type="match status" value="1"/>
</dbReference>
<reference evidence="1 2" key="1">
    <citation type="submission" date="2020-02" db="EMBL/GenBank/DDBJ databases">
        <authorList>
            <person name="Khan S.A."/>
            <person name="Jeon C.O."/>
            <person name="Chun B.H."/>
        </authorList>
    </citation>
    <scope>NUCLEOTIDE SEQUENCE [LARGE SCALE GENOMIC DNA]</scope>
    <source>
        <strain evidence="1 2">H239</strain>
    </source>
</reference>
<evidence type="ECO:0000313" key="1">
    <source>
        <dbReference type="EMBL" id="NGP17938.1"/>
    </source>
</evidence>
<name>A0A6M1SL72_9HYPH</name>
<dbReference type="PANTHER" id="PTHR37466:SF1">
    <property type="entry name" value="SLR1628 PROTEIN"/>
    <property type="match status" value="1"/>
</dbReference>
<accession>A0A6M1SL72</accession>
<dbReference type="Proteomes" id="UP000474802">
    <property type="component" value="Unassembled WGS sequence"/>
</dbReference>
<evidence type="ECO:0000313" key="2">
    <source>
        <dbReference type="Proteomes" id="UP000474802"/>
    </source>
</evidence>